<dbReference type="InterPro" id="IPR005184">
    <property type="entry name" value="DUF306_Meta_HslJ"/>
</dbReference>
<protein>
    <recommendedName>
        <fullName evidence="2">DUF306 domain-containing protein</fullName>
    </recommendedName>
</protein>
<evidence type="ECO:0000313" key="3">
    <source>
        <dbReference type="EMBL" id="OUJ75753.1"/>
    </source>
</evidence>
<comment type="caution">
    <text evidence="3">The sequence shown here is derived from an EMBL/GenBank/DDBJ whole genome shotgun (WGS) entry which is preliminary data.</text>
</comment>
<dbReference type="InterPro" id="IPR038670">
    <property type="entry name" value="HslJ-like_sf"/>
</dbReference>
<dbReference type="OrthoDB" id="882325at2"/>
<evidence type="ECO:0000256" key="1">
    <source>
        <dbReference type="SAM" id="SignalP"/>
    </source>
</evidence>
<keyword evidence="4" id="KW-1185">Reference proteome</keyword>
<dbReference type="EMBL" id="MTSE01000001">
    <property type="protein sequence ID" value="OUJ75753.1"/>
    <property type="molecule type" value="Genomic_DNA"/>
</dbReference>
<name>A0A243WIM4_9BACT</name>
<gene>
    <name evidence="3" type="ORF">BXP70_00120</name>
</gene>
<evidence type="ECO:0000313" key="4">
    <source>
        <dbReference type="Proteomes" id="UP000194873"/>
    </source>
</evidence>
<feature type="signal peptide" evidence="1">
    <location>
        <begin position="1"/>
        <end position="25"/>
    </location>
</feature>
<feature type="chain" id="PRO_5012602702" description="DUF306 domain-containing protein" evidence="1">
    <location>
        <begin position="26"/>
        <end position="153"/>
    </location>
</feature>
<feature type="domain" description="DUF306" evidence="2">
    <location>
        <begin position="37"/>
        <end position="143"/>
    </location>
</feature>
<accession>A0A243WIM4</accession>
<dbReference type="AlphaFoldDB" id="A0A243WIM4"/>
<dbReference type="Gene3D" id="2.40.128.270">
    <property type="match status" value="1"/>
</dbReference>
<sequence>MPIYFRLFSCLFLSLGLLLSSYSPKAESAFPAAPSASLEHHWELRTLDGLTVPTSLQVDDATTHLLRSTDGGARKQLAGRGYVGTFTHSFSTRLLALAKVITTLLKCDDTTMNVELRYLTALEQSTHYKIEGATLSLFDKEGATPRATFEAIQ</sequence>
<keyword evidence="1" id="KW-0732">Signal</keyword>
<dbReference type="Pfam" id="PF03724">
    <property type="entry name" value="META"/>
    <property type="match status" value="1"/>
</dbReference>
<dbReference type="RefSeq" id="WP_143436317.1">
    <property type="nucleotide sequence ID" value="NZ_MTSE01000001.1"/>
</dbReference>
<proteinExistence type="predicted"/>
<organism evidence="3 4">
    <name type="scientific">Hymenobacter crusticola</name>
    <dbReference type="NCBI Taxonomy" id="1770526"/>
    <lineage>
        <taxon>Bacteria</taxon>
        <taxon>Pseudomonadati</taxon>
        <taxon>Bacteroidota</taxon>
        <taxon>Cytophagia</taxon>
        <taxon>Cytophagales</taxon>
        <taxon>Hymenobacteraceae</taxon>
        <taxon>Hymenobacter</taxon>
    </lineage>
</organism>
<reference evidence="3 4" key="1">
    <citation type="submission" date="2017-01" db="EMBL/GenBank/DDBJ databases">
        <title>A new Hymenobacter.</title>
        <authorList>
            <person name="Liang Y."/>
            <person name="Feng F."/>
        </authorList>
    </citation>
    <scope>NUCLEOTIDE SEQUENCE [LARGE SCALE GENOMIC DNA]</scope>
    <source>
        <strain evidence="3">MIMBbqt21</strain>
    </source>
</reference>
<evidence type="ECO:0000259" key="2">
    <source>
        <dbReference type="Pfam" id="PF03724"/>
    </source>
</evidence>
<dbReference type="Proteomes" id="UP000194873">
    <property type="component" value="Unassembled WGS sequence"/>
</dbReference>